<keyword evidence="1" id="KW-1133">Transmembrane helix</keyword>
<proteinExistence type="evidence at transcript level"/>
<dbReference type="EMBL" id="BT148595">
    <property type="protein sequence ID" value="AFK48389.1"/>
    <property type="molecule type" value="mRNA"/>
</dbReference>
<accession>I3T797</accession>
<evidence type="ECO:0000256" key="1">
    <source>
        <dbReference type="SAM" id="Phobius"/>
    </source>
</evidence>
<dbReference type="AlphaFoldDB" id="I3T797"/>
<keyword evidence="1" id="KW-0812">Transmembrane</keyword>
<evidence type="ECO:0000313" key="2">
    <source>
        <dbReference type="EMBL" id="AFK48389.1"/>
    </source>
</evidence>
<name>I3T797_MEDTR</name>
<reference evidence="2" key="1">
    <citation type="submission" date="2012-05" db="EMBL/GenBank/DDBJ databases">
        <authorList>
            <person name="Krishnakumar V."/>
            <person name="Cheung F."/>
            <person name="Xiao Y."/>
            <person name="Chan A."/>
            <person name="Moskal W.A."/>
            <person name="Town C.D."/>
        </authorList>
    </citation>
    <scope>NUCLEOTIDE SEQUENCE</scope>
</reference>
<keyword evidence="1" id="KW-0472">Membrane</keyword>
<organism evidence="2">
    <name type="scientific">Medicago truncatula</name>
    <name type="common">Barrel medic</name>
    <name type="synonym">Medicago tribuloides</name>
    <dbReference type="NCBI Taxonomy" id="3880"/>
    <lineage>
        <taxon>Eukaryota</taxon>
        <taxon>Viridiplantae</taxon>
        <taxon>Streptophyta</taxon>
        <taxon>Embryophyta</taxon>
        <taxon>Tracheophyta</taxon>
        <taxon>Spermatophyta</taxon>
        <taxon>Magnoliopsida</taxon>
        <taxon>eudicotyledons</taxon>
        <taxon>Gunneridae</taxon>
        <taxon>Pentapetalae</taxon>
        <taxon>rosids</taxon>
        <taxon>fabids</taxon>
        <taxon>Fabales</taxon>
        <taxon>Fabaceae</taxon>
        <taxon>Papilionoideae</taxon>
        <taxon>50 kb inversion clade</taxon>
        <taxon>NPAAA clade</taxon>
        <taxon>Hologalegina</taxon>
        <taxon>IRL clade</taxon>
        <taxon>Trifolieae</taxon>
        <taxon>Medicago</taxon>
    </lineage>
</organism>
<sequence length="45" mass="5332">MNLSELIMVIIIFIFIIVENSTIKYIWILDHLRQSEPPIFVNVCL</sequence>
<protein>
    <recommendedName>
        <fullName evidence="3">Transmembrane protein</fullName>
    </recommendedName>
</protein>
<evidence type="ECO:0008006" key="3">
    <source>
        <dbReference type="Google" id="ProtNLM"/>
    </source>
</evidence>
<feature type="transmembrane region" description="Helical" evidence="1">
    <location>
        <begin position="6"/>
        <end position="27"/>
    </location>
</feature>